<sequence length="430" mass="49350">MENNGLFRQEAINYQKAKWMGKALLIKGCSAWLVFLLSIIFIIVLILAVIFGTYTRRINVPGEITTQPRAINLFSTQQGFIINSHVKVGDKVKKGDPIYELDVSQTTQLGNVTQKTIESINNQIKNISEIIETLKENKQITLNALKQQIDEYNKFHQDSLLLVKNAEKGMSEMYESMQNYADYQKKGLINNEQFNNQRYLYYQQQNSYQFLQNQIIQENLSIIQLNSELVTKIADFDNKISEYQFQLNALQRQLTEVNAKGTLIISAPSDGRIESLSVTDGQMVKTDDSLAQLIPANTDSYYLVLWAPNESVPYISVNDKINIRYEAYPYQKFGQFSGKIMSISKVPASSQEMSTYSSSPLSQNNINYQAYYKVMVSLDKQQMAKFNNKIKLTNGMKADITLFLEKRPIYQWMLSPFYDIQKSITGPINE</sequence>
<dbReference type="Proteomes" id="UP000194800">
    <property type="component" value="Unassembled WGS sequence"/>
</dbReference>
<keyword evidence="3" id="KW-0472">Membrane</keyword>
<dbReference type="Gene3D" id="2.40.30.170">
    <property type="match status" value="1"/>
</dbReference>
<comment type="caution">
    <text evidence="6">The sequence shown here is derived from an EMBL/GenBank/DDBJ whole genome shotgun (WGS) entry which is preliminary data.</text>
</comment>
<evidence type="ECO:0000256" key="1">
    <source>
        <dbReference type="ARBA" id="ARBA00009477"/>
    </source>
</evidence>
<dbReference type="InterPro" id="IPR058625">
    <property type="entry name" value="MdtA-like_BSH"/>
</dbReference>
<dbReference type="Pfam" id="PF26002">
    <property type="entry name" value="Beta-barrel_AprE"/>
    <property type="match status" value="1"/>
</dbReference>
<comment type="similarity">
    <text evidence="1">Belongs to the membrane fusion protein (MFP) (TC 8.A.1) family.</text>
</comment>
<keyword evidence="3" id="KW-0812">Transmembrane</keyword>
<evidence type="ECO:0000256" key="3">
    <source>
        <dbReference type="SAM" id="Phobius"/>
    </source>
</evidence>
<evidence type="ECO:0000259" key="4">
    <source>
        <dbReference type="Pfam" id="PF25917"/>
    </source>
</evidence>
<proteinExistence type="inferred from homology"/>
<dbReference type="InterPro" id="IPR050739">
    <property type="entry name" value="MFP"/>
</dbReference>
<reference evidence="8 9" key="1">
    <citation type="submission" date="2017-03" db="EMBL/GenBank/DDBJ databases">
        <title>Comparative genomics of honeybee gut symbionts reveal geographically distinct and subgroup specific antibiotic resistance.</title>
        <authorList>
            <person name="Ludvigsen J."/>
            <person name="Porcellato D."/>
            <person name="Labee-Lund T.M."/>
            <person name="Amdam G.V."/>
            <person name="Rudi K."/>
        </authorList>
    </citation>
    <scope>NUCLEOTIDE SEQUENCE [LARGE SCALE GENOMIC DNA]</scope>
    <source>
        <strain evidence="6 9">A-7-12</strain>
        <strain evidence="7 8">A-9-12</strain>
    </source>
</reference>
<feature type="coiled-coil region" evidence="2">
    <location>
        <begin position="117"/>
        <end position="155"/>
    </location>
</feature>
<accession>X2H6S5</accession>
<keyword evidence="3" id="KW-1133">Transmembrane helix</keyword>
<dbReference type="PANTHER" id="PTHR30386">
    <property type="entry name" value="MEMBRANE FUSION SUBUNIT OF EMRAB-TOLC MULTIDRUG EFFLUX PUMP"/>
    <property type="match status" value="1"/>
</dbReference>
<dbReference type="KEGG" id="gap:GAPWK_2300"/>
<evidence type="ECO:0000313" key="6">
    <source>
        <dbReference type="EMBL" id="OTP98103.1"/>
    </source>
</evidence>
<dbReference type="EMBL" id="NART01000136">
    <property type="protein sequence ID" value="OTQ07874.1"/>
    <property type="molecule type" value="Genomic_DNA"/>
</dbReference>
<evidence type="ECO:0000313" key="8">
    <source>
        <dbReference type="Proteomes" id="UP000194800"/>
    </source>
</evidence>
<dbReference type="SUPFAM" id="SSF51230">
    <property type="entry name" value="Single hybrid motif"/>
    <property type="match status" value="1"/>
</dbReference>
<dbReference type="eggNOG" id="COG0845">
    <property type="taxonomic scope" value="Bacteria"/>
</dbReference>
<feature type="domain" description="Multidrug resistance protein MdtA-like barrel-sandwich hybrid" evidence="4">
    <location>
        <begin position="78"/>
        <end position="289"/>
    </location>
</feature>
<feature type="coiled-coil region" evidence="2">
    <location>
        <begin position="233"/>
        <end position="260"/>
    </location>
</feature>
<dbReference type="EMBL" id="NARP01000039">
    <property type="protein sequence ID" value="OTP98103.1"/>
    <property type="molecule type" value="Genomic_DNA"/>
</dbReference>
<dbReference type="GO" id="GO:0055085">
    <property type="term" value="P:transmembrane transport"/>
    <property type="evidence" value="ECO:0007669"/>
    <property type="project" value="InterPro"/>
</dbReference>
<feature type="domain" description="AprE-like beta-barrel" evidence="5">
    <location>
        <begin position="310"/>
        <end position="401"/>
    </location>
</feature>
<evidence type="ECO:0000259" key="5">
    <source>
        <dbReference type="Pfam" id="PF26002"/>
    </source>
</evidence>
<dbReference type="Proteomes" id="UP000194977">
    <property type="component" value="Unassembled WGS sequence"/>
</dbReference>
<gene>
    <name evidence="7" type="ORF">B6C91_14005</name>
    <name evidence="6" type="ORF">B6D08_12260</name>
</gene>
<keyword evidence="2" id="KW-0175">Coiled coil</keyword>
<dbReference type="InterPro" id="IPR058982">
    <property type="entry name" value="Beta-barrel_AprE"/>
</dbReference>
<dbReference type="Pfam" id="PF25917">
    <property type="entry name" value="BSH_RND"/>
    <property type="match status" value="1"/>
</dbReference>
<dbReference type="PRINTS" id="PR01490">
    <property type="entry name" value="RTXTOXIND"/>
</dbReference>
<name>X2H6S5_9GAMM</name>
<dbReference type="InterPro" id="IPR011053">
    <property type="entry name" value="Single_hybrid_motif"/>
</dbReference>
<feature type="transmembrane region" description="Helical" evidence="3">
    <location>
        <begin position="24"/>
        <end position="51"/>
    </location>
</feature>
<dbReference type="GeneID" id="29849367"/>
<dbReference type="PANTHER" id="PTHR30386:SF28">
    <property type="entry name" value="EXPORTED PROTEIN"/>
    <property type="match status" value="1"/>
</dbReference>
<keyword evidence="8" id="KW-1185">Reference proteome</keyword>
<dbReference type="HOGENOM" id="CLU_023976_4_0_6"/>
<organism evidence="6 9">
    <name type="scientific">Gilliamella apicola</name>
    <dbReference type="NCBI Taxonomy" id="1196095"/>
    <lineage>
        <taxon>Bacteria</taxon>
        <taxon>Pseudomonadati</taxon>
        <taxon>Pseudomonadota</taxon>
        <taxon>Gammaproteobacteria</taxon>
        <taxon>Orbales</taxon>
        <taxon>Orbaceae</taxon>
        <taxon>Gilliamella</taxon>
    </lineage>
</organism>
<dbReference type="AlphaFoldDB" id="X2H6S5"/>
<dbReference type="Gene3D" id="2.40.50.100">
    <property type="match status" value="1"/>
</dbReference>
<evidence type="ECO:0000313" key="7">
    <source>
        <dbReference type="EMBL" id="OTQ07874.1"/>
    </source>
</evidence>
<protein>
    <submittedName>
        <fullName evidence="6">Colicin V secretion protein CvaA</fullName>
    </submittedName>
</protein>
<evidence type="ECO:0000313" key="9">
    <source>
        <dbReference type="Proteomes" id="UP000194977"/>
    </source>
</evidence>
<dbReference type="RefSeq" id="WP_025316375.1">
    <property type="nucleotide sequence ID" value="NZ_CAMLEZ010000002.1"/>
</dbReference>
<evidence type="ECO:0000256" key="2">
    <source>
        <dbReference type="SAM" id="Coils"/>
    </source>
</evidence>